<evidence type="ECO:0000313" key="2">
    <source>
        <dbReference type="Proteomes" id="UP001555786"/>
    </source>
</evidence>
<sequence length="342" mass="34987">MRAWIEGQPVDQHEAIAAAARMLGGARLPIVGGLSGDVAAVRAAYRLAFHIGAAIDCEGSDALYADLGALAARGAMTTTWAEARARADRLLVVGRRVATNPLLAELVAAPAPLAGVAERDVLRLEAAPDALAGQLALLRALAAGRLAPSPETAELNGLAGKIKATHFGVAVYDPQELGEPAVGMLQGLVKDLNDETRFSSLPLGVPAAARLALAVGSWTTGDAPRVGLGRGYPEHDPWRFDARRLVASGEADAALWLCAQAHGETPPAGIPAIVLAGRPDEAQAGIVIEVAVPGESGTAVCFDERRGTLATIGSGPSPRNTDAAEILDAIQTAIGEKGPGSC</sequence>
<dbReference type="RefSeq" id="WP_367624939.1">
    <property type="nucleotide sequence ID" value="NZ_JBFNQD010000006.1"/>
</dbReference>
<gene>
    <name evidence="1" type="ORF">ABXS05_18315</name>
</gene>
<dbReference type="Proteomes" id="UP001555786">
    <property type="component" value="Unassembled WGS sequence"/>
</dbReference>
<proteinExistence type="predicted"/>
<organism evidence="1 2">
    <name type="scientific">Labrys neptuniae</name>
    <dbReference type="NCBI Taxonomy" id="376174"/>
    <lineage>
        <taxon>Bacteria</taxon>
        <taxon>Pseudomonadati</taxon>
        <taxon>Pseudomonadota</taxon>
        <taxon>Alphaproteobacteria</taxon>
        <taxon>Hyphomicrobiales</taxon>
        <taxon>Xanthobacteraceae</taxon>
        <taxon>Labrys</taxon>
    </lineage>
</organism>
<reference evidence="1 2" key="1">
    <citation type="submission" date="2024-07" db="EMBL/GenBank/DDBJ databases">
        <title>Description of Labrys sedimenti sp. nov., isolated from a diclofenac-degrading enrichment culture.</title>
        <authorList>
            <person name="Tancsics A."/>
            <person name="Csepanyi A."/>
        </authorList>
    </citation>
    <scope>NUCLEOTIDE SEQUENCE [LARGE SCALE GENOMIC DNA]</scope>
    <source>
        <strain evidence="1 2">LMG 23578</strain>
    </source>
</reference>
<name>A0ABV3PPF7_9HYPH</name>
<dbReference type="EMBL" id="JBFNQD010000006">
    <property type="protein sequence ID" value="MEW9307514.1"/>
    <property type="molecule type" value="Genomic_DNA"/>
</dbReference>
<evidence type="ECO:0000313" key="1">
    <source>
        <dbReference type="EMBL" id="MEW9307514.1"/>
    </source>
</evidence>
<keyword evidence="2" id="KW-1185">Reference proteome</keyword>
<comment type="caution">
    <text evidence="1">The sequence shown here is derived from an EMBL/GenBank/DDBJ whole genome shotgun (WGS) entry which is preliminary data.</text>
</comment>
<protein>
    <submittedName>
        <fullName evidence="1">Formyltransferase</fullName>
    </submittedName>
</protein>
<accession>A0ABV3PPF7</accession>